<dbReference type="EMBL" id="JARBJD010000044">
    <property type="protein sequence ID" value="KAK2957688.1"/>
    <property type="molecule type" value="Genomic_DNA"/>
</dbReference>
<dbReference type="SMART" id="SM00178">
    <property type="entry name" value="SAR"/>
    <property type="match status" value="1"/>
</dbReference>
<comment type="caution">
    <text evidence="4">The sequence shown here is derived from an EMBL/GenBank/DDBJ whole genome shotgun (WGS) entry which is preliminary data.</text>
</comment>
<comment type="similarity">
    <text evidence="3">Belongs to the small GTPase superfamily. Arf family.</text>
</comment>
<keyword evidence="5" id="KW-1185">Reference proteome</keyword>
<dbReference type="InterPro" id="IPR024156">
    <property type="entry name" value="Small_GTPase_ARF"/>
</dbReference>
<dbReference type="PANTHER" id="PTHR11711">
    <property type="entry name" value="ADP RIBOSYLATION FACTOR-RELATED"/>
    <property type="match status" value="1"/>
</dbReference>
<dbReference type="SUPFAM" id="SSF52540">
    <property type="entry name" value="P-loop containing nucleoside triphosphate hydrolases"/>
    <property type="match status" value="1"/>
</dbReference>
<evidence type="ECO:0000256" key="2">
    <source>
        <dbReference type="ARBA" id="ARBA00023134"/>
    </source>
</evidence>
<dbReference type="Pfam" id="PF00025">
    <property type="entry name" value="Arf"/>
    <property type="match status" value="1"/>
</dbReference>
<reference evidence="4 5" key="1">
    <citation type="journal article" date="2022" name="bioRxiv">
        <title>Genomics of Preaxostyla Flagellates Illuminates Evolutionary Transitions and the Path Towards Mitochondrial Loss.</title>
        <authorList>
            <person name="Novak L.V.F."/>
            <person name="Treitli S.C."/>
            <person name="Pyrih J."/>
            <person name="Halakuc P."/>
            <person name="Pipaliya S.V."/>
            <person name="Vacek V."/>
            <person name="Brzon O."/>
            <person name="Soukal P."/>
            <person name="Eme L."/>
            <person name="Dacks J.B."/>
            <person name="Karnkowska A."/>
            <person name="Elias M."/>
            <person name="Hampl V."/>
        </authorList>
    </citation>
    <scope>NUCLEOTIDE SEQUENCE [LARGE SCALE GENOMIC DNA]</scope>
    <source>
        <strain evidence="4">NAU3</strain>
        <tissue evidence="4">Gut</tissue>
    </source>
</reference>
<dbReference type="PROSITE" id="PS51417">
    <property type="entry name" value="ARF"/>
    <property type="match status" value="1"/>
</dbReference>
<keyword evidence="1 3" id="KW-0547">Nucleotide-binding</keyword>
<dbReference type="NCBIfam" id="TIGR00231">
    <property type="entry name" value="small_GTP"/>
    <property type="match status" value="1"/>
</dbReference>
<dbReference type="PRINTS" id="PR00328">
    <property type="entry name" value="SAR1GTPBP"/>
</dbReference>
<protein>
    <submittedName>
        <fullName evidence="4">ADP-ribosylation factor</fullName>
    </submittedName>
</protein>
<name>A0ABQ9Y1R5_9EUKA</name>
<dbReference type="SMART" id="SM00177">
    <property type="entry name" value="ARF"/>
    <property type="match status" value="1"/>
</dbReference>
<proteinExistence type="inferred from homology"/>
<evidence type="ECO:0000313" key="4">
    <source>
        <dbReference type="EMBL" id="KAK2957688.1"/>
    </source>
</evidence>
<dbReference type="InterPro" id="IPR027417">
    <property type="entry name" value="P-loop_NTPase"/>
</dbReference>
<gene>
    <name evidence="4" type="ORF">BLNAU_7343</name>
</gene>
<dbReference type="Proteomes" id="UP001281761">
    <property type="component" value="Unassembled WGS sequence"/>
</dbReference>
<dbReference type="CDD" id="cd00878">
    <property type="entry name" value="Arf_Arl"/>
    <property type="match status" value="1"/>
</dbReference>
<organism evidence="4 5">
    <name type="scientific">Blattamonas nauphoetae</name>
    <dbReference type="NCBI Taxonomy" id="2049346"/>
    <lineage>
        <taxon>Eukaryota</taxon>
        <taxon>Metamonada</taxon>
        <taxon>Preaxostyla</taxon>
        <taxon>Oxymonadida</taxon>
        <taxon>Blattamonas</taxon>
    </lineage>
</organism>
<keyword evidence="2 3" id="KW-0342">GTP-binding</keyword>
<evidence type="ECO:0000313" key="5">
    <source>
        <dbReference type="Proteomes" id="UP001281761"/>
    </source>
</evidence>
<sequence>MGAIGSLFAKFWPKKPTRVVMVGLDAAGKTTILFYLKMGETVMTNPTLGFNVEEVECENIKFTIWDVCGQGRMRQLWNHYYEGTHGVIFVIDCVDRDRLTCGTTEHCGTCAKCEFQEMLRNEHLTKSPVLIFANKQDIPSSAKPDEVARLLGLDDLPPTRKWKIQGCCALTGDGLREGLKWLGQSV</sequence>
<dbReference type="Gene3D" id="3.40.50.300">
    <property type="entry name" value="P-loop containing nucleotide triphosphate hydrolases"/>
    <property type="match status" value="1"/>
</dbReference>
<evidence type="ECO:0000256" key="1">
    <source>
        <dbReference type="ARBA" id="ARBA00022741"/>
    </source>
</evidence>
<dbReference type="InterPro" id="IPR005225">
    <property type="entry name" value="Small_GTP-bd"/>
</dbReference>
<accession>A0ABQ9Y1R5</accession>
<dbReference type="InterPro" id="IPR006689">
    <property type="entry name" value="Small_GTPase_ARF/SAR"/>
</dbReference>
<evidence type="ECO:0000256" key="3">
    <source>
        <dbReference type="RuleBase" id="RU003925"/>
    </source>
</evidence>